<dbReference type="PANTHER" id="PTHR48111:SF21">
    <property type="entry name" value="DNA-BINDING DUAL MASTER TRANSCRIPTIONAL REGULATOR RPAA"/>
    <property type="match status" value="1"/>
</dbReference>
<dbReference type="InterPro" id="IPR039420">
    <property type="entry name" value="WalR-like"/>
</dbReference>
<keyword evidence="4" id="KW-0238">DNA-binding</keyword>
<gene>
    <name evidence="8" type="primary">regX3_37</name>
    <name evidence="8" type="ORF">SDC9_112706</name>
</gene>
<dbReference type="FunFam" id="1.10.10.10:FF:000018">
    <property type="entry name" value="DNA-binding response regulator ResD"/>
    <property type="match status" value="1"/>
</dbReference>
<accession>A0A645BVK6</accession>
<dbReference type="SUPFAM" id="SSF52172">
    <property type="entry name" value="CheY-like"/>
    <property type="match status" value="1"/>
</dbReference>
<keyword evidence="2" id="KW-0902">Two-component regulatory system</keyword>
<dbReference type="PROSITE" id="PS51755">
    <property type="entry name" value="OMPR_PHOB"/>
    <property type="match status" value="1"/>
</dbReference>
<evidence type="ECO:0000256" key="5">
    <source>
        <dbReference type="ARBA" id="ARBA00023163"/>
    </source>
</evidence>
<evidence type="ECO:0000259" key="7">
    <source>
        <dbReference type="PROSITE" id="PS51755"/>
    </source>
</evidence>
<dbReference type="AlphaFoldDB" id="A0A645BVK6"/>
<dbReference type="SMART" id="SM00862">
    <property type="entry name" value="Trans_reg_C"/>
    <property type="match status" value="1"/>
</dbReference>
<dbReference type="InterPro" id="IPR036388">
    <property type="entry name" value="WH-like_DNA-bd_sf"/>
</dbReference>
<dbReference type="Pfam" id="PF00486">
    <property type="entry name" value="Trans_reg_C"/>
    <property type="match status" value="1"/>
</dbReference>
<evidence type="ECO:0000259" key="6">
    <source>
        <dbReference type="PROSITE" id="PS50110"/>
    </source>
</evidence>
<dbReference type="PROSITE" id="PS50110">
    <property type="entry name" value="RESPONSE_REGULATORY"/>
    <property type="match status" value="1"/>
</dbReference>
<organism evidence="8">
    <name type="scientific">bioreactor metagenome</name>
    <dbReference type="NCBI Taxonomy" id="1076179"/>
    <lineage>
        <taxon>unclassified sequences</taxon>
        <taxon>metagenomes</taxon>
        <taxon>ecological metagenomes</taxon>
    </lineage>
</organism>
<evidence type="ECO:0000256" key="3">
    <source>
        <dbReference type="ARBA" id="ARBA00023015"/>
    </source>
</evidence>
<dbReference type="GO" id="GO:0000156">
    <property type="term" value="F:phosphorelay response regulator activity"/>
    <property type="evidence" value="ECO:0007669"/>
    <property type="project" value="TreeGrafter"/>
</dbReference>
<dbReference type="InterPro" id="IPR001789">
    <property type="entry name" value="Sig_transdc_resp-reg_receiver"/>
</dbReference>
<dbReference type="InterPro" id="IPR001867">
    <property type="entry name" value="OmpR/PhoB-type_DNA-bd"/>
</dbReference>
<comment type="caution">
    <text evidence="8">The sequence shown here is derived from an EMBL/GenBank/DDBJ whole genome shotgun (WGS) entry which is preliminary data.</text>
</comment>
<proteinExistence type="predicted"/>
<evidence type="ECO:0000313" key="8">
    <source>
        <dbReference type="EMBL" id="MPM65804.1"/>
    </source>
</evidence>
<dbReference type="Pfam" id="PF00072">
    <property type="entry name" value="Response_reg"/>
    <property type="match status" value="1"/>
</dbReference>
<dbReference type="GO" id="GO:0006355">
    <property type="term" value="P:regulation of DNA-templated transcription"/>
    <property type="evidence" value="ECO:0007669"/>
    <property type="project" value="InterPro"/>
</dbReference>
<reference evidence="8" key="1">
    <citation type="submission" date="2019-08" db="EMBL/GenBank/DDBJ databases">
        <authorList>
            <person name="Kucharzyk K."/>
            <person name="Murdoch R.W."/>
            <person name="Higgins S."/>
            <person name="Loffler F."/>
        </authorList>
    </citation>
    <scope>NUCLEOTIDE SEQUENCE</scope>
</reference>
<protein>
    <submittedName>
        <fullName evidence="8">Sensory transduction protein regX3</fullName>
    </submittedName>
</protein>
<sequence length="219" mass="25562">MKNILIVEDEVAISDLIAMNLNIAGYKYKQIYNGTEVILNFQEESYDLILLDVMIHGMDGFEVLEKIRNYKIPVIFLTAKSSLSDKLKGLKIGADDYITKPFETLELLARIEVVLRRYNPTNSIIVIDEVIIDDEQHVVTIDKERIDLTNKEYELLLFLAKNKNKAISREKLLEKIWGIDFIGETRTVDIHIQRLRKKLNNKVRIATVYKYGYRMEHNI</sequence>
<dbReference type="GO" id="GO:0000976">
    <property type="term" value="F:transcription cis-regulatory region binding"/>
    <property type="evidence" value="ECO:0007669"/>
    <property type="project" value="TreeGrafter"/>
</dbReference>
<feature type="domain" description="OmpR/PhoB-type" evidence="7">
    <location>
        <begin position="122"/>
        <end position="217"/>
    </location>
</feature>
<evidence type="ECO:0000256" key="1">
    <source>
        <dbReference type="ARBA" id="ARBA00022553"/>
    </source>
</evidence>
<name>A0A645BVK6_9ZZZZ</name>
<dbReference type="Gene3D" id="3.40.50.2300">
    <property type="match status" value="1"/>
</dbReference>
<dbReference type="PANTHER" id="PTHR48111">
    <property type="entry name" value="REGULATOR OF RPOS"/>
    <property type="match status" value="1"/>
</dbReference>
<dbReference type="SMART" id="SM00448">
    <property type="entry name" value="REC"/>
    <property type="match status" value="1"/>
</dbReference>
<keyword evidence="1" id="KW-0597">Phosphoprotein</keyword>
<keyword evidence="5" id="KW-0804">Transcription</keyword>
<dbReference type="Gene3D" id="1.10.10.10">
    <property type="entry name" value="Winged helix-like DNA-binding domain superfamily/Winged helix DNA-binding domain"/>
    <property type="match status" value="1"/>
</dbReference>
<dbReference type="Gene3D" id="6.10.250.690">
    <property type="match status" value="1"/>
</dbReference>
<dbReference type="InterPro" id="IPR016032">
    <property type="entry name" value="Sig_transdc_resp-reg_C-effctor"/>
</dbReference>
<evidence type="ECO:0000256" key="2">
    <source>
        <dbReference type="ARBA" id="ARBA00023012"/>
    </source>
</evidence>
<dbReference type="CDD" id="cd00383">
    <property type="entry name" value="trans_reg_C"/>
    <property type="match status" value="1"/>
</dbReference>
<dbReference type="GO" id="GO:0032993">
    <property type="term" value="C:protein-DNA complex"/>
    <property type="evidence" value="ECO:0007669"/>
    <property type="project" value="TreeGrafter"/>
</dbReference>
<dbReference type="EMBL" id="VSSQ01020726">
    <property type="protein sequence ID" value="MPM65804.1"/>
    <property type="molecule type" value="Genomic_DNA"/>
</dbReference>
<dbReference type="SUPFAM" id="SSF46894">
    <property type="entry name" value="C-terminal effector domain of the bipartite response regulators"/>
    <property type="match status" value="1"/>
</dbReference>
<evidence type="ECO:0000256" key="4">
    <source>
        <dbReference type="ARBA" id="ARBA00023125"/>
    </source>
</evidence>
<keyword evidence="3" id="KW-0805">Transcription regulation</keyword>
<dbReference type="InterPro" id="IPR011006">
    <property type="entry name" value="CheY-like_superfamily"/>
</dbReference>
<dbReference type="GO" id="GO:0005829">
    <property type="term" value="C:cytosol"/>
    <property type="evidence" value="ECO:0007669"/>
    <property type="project" value="TreeGrafter"/>
</dbReference>
<feature type="domain" description="Response regulatory" evidence="6">
    <location>
        <begin position="3"/>
        <end position="115"/>
    </location>
</feature>